<name>A0A392SLC1_9FABA</name>
<reference evidence="1 2" key="1">
    <citation type="journal article" date="2018" name="Front. Plant Sci.">
        <title>Red Clover (Trifolium pratense) and Zigzag Clover (T. medium) - A Picture of Genomic Similarities and Differences.</title>
        <authorList>
            <person name="Dluhosova J."/>
            <person name="Istvanek J."/>
            <person name="Nedelnik J."/>
            <person name="Repkova J."/>
        </authorList>
    </citation>
    <scope>NUCLEOTIDE SEQUENCE [LARGE SCALE GENOMIC DNA]</scope>
    <source>
        <strain evidence="2">cv. 10/8</strain>
        <tissue evidence="1">Leaf</tissue>
    </source>
</reference>
<comment type="caution">
    <text evidence="1">The sequence shown here is derived from an EMBL/GenBank/DDBJ whole genome shotgun (WGS) entry which is preliminary data.</text>
</comment>
<dbReference type="EMBL" id="LXQA010398197">
    <property type="protein sequence ID" value="MCI49237.1"/>
    <property type="molecule type" value="Genomic_DNA"/>
</dbReference>
<evidence type="ECO:0000313" key="1">
    <source>
        <dbReference type="EMBL" id="MCI49237.1"/>
    </source>
</evidence>
<protein>
    <submittedName>
        <fullName evidence="1">Uncharacterized protein</fullName>
    </submittedName>
</protein>
<feature type="non-terminal residue" evidence="1">
    <location>
        <position position="68"/>
    </location>
</feature>
<evidence type="ECO:0000313" key="2">
    <source>
        <dbReference type="Proteomes" id="UP000265520"/>
    </source>
</evidence>
<accession>A0A392SLC1</accession>
<proteinExistence type="predicted"/>
<dbReference type="AlphaFoldDB" id="A0A392SLC1"/>
<sequence>MENDFLVFPSDVSAEAEAEALKAKFGNAMDRLAQIIQNKVEGRGMEAIKMMMETVERSKVKRLTLTPH</sequence>
<organism evidence="1 2">
    <name type="scientific">Trifolium medium</name>
    <dbReference type="NCBI Taxonomy" id="97028"/>
    <lineage>
        <taxon>Eukaryota</taxon>
        <taxon>Viridiplantae</taxon>
        <taxon>Streptophyta</taxon>
        <taxon>Embryophyta</taxon>
        <taxon>Tracheophyta</taxon>
        <taxon>Spermatophyta</taxon>
        <taxon>Magnoliopsida</taxon>
        <taxon>eudicotyledons</taxon>
        <taxon>Gunneridae</taxon>
        <taxon>Pentapetalae</taxon>
        <taxon>rosids</taxon>
        <taxon>fabids</taxon>
        <taxon>Fabales</taxon>
        <taxon>Fabaceae</taxon>
        <taxon>Papilionoideae</taxon>
        <taxon>50 kb inversion clade</taxon>
        <taxon>NPAAA clade</taxon>
        <taxon>Hologalegina</taxon>
        <taxon>IRL clade</taxon>
        <taxon>Trifolieae</taxon>
        <taxon>Trifolium</taxon>
    </lineage>
</organism>
<dbReference type="Proteomes" id="UP000265520">
    <property type="component" value="Unassembled WGS sequence"/>
</dbReference>
<keyword evidence="2" id="KW-1185">Reference proteome</keyword>